<feature type="compositionally biased region" description="Pro residues" evidence="1">
    <location>
        <begin position="43"/>
        <end position="61"/>
    </location>
</feature>
<protein>
    <submittedName>
        <fullName evidence="3">GH103</fullName>
    </submittedName>
</protein>
<dbReference type="NCBIfam" id="TIGR02283">
    <property type="entry name" value="MltB_2"/>
    <property type="match status" value="1"/>
</dbReference>
<dbReference type="InterPro" id="IPR043426">
    <property type="entry name" value="MltB-like"/>
</dbReference>
<evidence type="ECO:0000313" key="3">
    <source>
        <dbReference type="EMBL" id="CAA9516836.1"/>
    </source>
</evidence>
<feature type="region of interest" description="Disordered" evidence="1">
    <location>
        <begin position="39"/>
        <end position="61"/>
    </location>
</feature>
<dbReference type="PANTHER" id="PTHR30163">
    <property type="entry name" value="MEMBRANE-BOUND LYTIC MUREIN TRANSGLYCOSYLASE B"/>
    <property type="match status" value="1"/>
</dbReference>
<sequence length="399" mass="43597">MPGVMDRMNWEGRRRVGVRLVIGGATLAALALTPASAQRDPLAPLPERPPVPAPATPRPIMPAPVQVRPTTPYLYPAPARPVTGGFESYKQYLVARARSAGVREATIGSVVPGLTLNATVIRLDRAQPGNISNPNYTPPFSPYRRQHVTPDLTSRGAAKYRANYGYLTGIERRFGVEPQVLLAIFGHETSFGRVTGTFDLPQVLATLAYEGRRRSFFEEEFIASLRLLEQGIPRARLRGSYAGATGYPQFMPSVVLRLRTDGDGDGVANIWGSEADALASIAAYLRDAGWKPDLHWGVPVRVPATFNRAAVRTALAAPRCPRVYARHSRWLTMREWRALGIVPTRRGLPDGEMASLIEPDGPNATAYLLTTNYRSILDYNCSNFYALSVGLLGDSIMGG</sequence>
<dbReference type="AlphaFoldDB" id="A0A6J4T9Q6"/>
<dbReference type="SUPFAM" id="SSF53955">
    <property type="entry name" value="Lysozyme-like"/>
    <property type="match status" value="1"/>
</dbReference>
<dbReference type="PANTHER" id="PTHR30163:SF8">
    <property type="entry name" value="LYTIC MUREIN TRANSGLYCOSYLASE"/>
    <property type="match status" value="1"/>
</dbReference>
<name>A0A6J4T9Q6_9SPHN</name>
<reference evidence="3" key="1">
    <citation type="submission" date="2020-02" db="EMBL/GenBank/DDBJ databases">
        <authorList>
            <person name="Meier V. D."/>
        </authorList>
    </citation>
    <scope>NUCLEOTIDE SEQUENCE</scope>
    <source>
        <strain evidence="3">AVDCRST_MAG31</strain>
    </source>
</reference>
<evidence type="ECO:0000259" key="2">
    <source>
        <dbReference type="Pfam" id="PF13406"/>
    </source>
</evidence>
<dbReference type="GO" id="GO:0009253">
    <property type="term" value="P:peptidoglycan catabolic process"/>
    <property type="evidence" value="ECO:0007669"/>
    <property type="project" value="TreeGrafter"/>
</dbReference>
<dbReference type="InterPro" id="IPR031304">
    <property type="entry name" value="SLT_2"/>
</dbReference>
<proteinExistence type="predicted"/>
<evidence type="ECO:0000256" key="1">
    <source>
        <dbReference type="SAM" id="MobiDB-lite"/>
    </source>
</evidence>
<dbReference type="GO" id="GO:0008933">
    <property type="term" value="F:peptidoglycan lytic transglycosylase activity"/>
    <property type="evidence" value="ECO:0007669"/>
    <property type="project" value="TreeGrafter"/>
</dbReference>
<gene>
    <name evidence="3" type="ORF">AVDCRST_MAG31-1336</name>
</gene>
<dbReference type="Pfam" id="PF13406">
    <property type="entry name" value="SLT_2"/>
    <property type="match status" value="1"/>
</dbReference>
<dbReference type="InterPro" id="IPR023346">
    <property type="entry name" value="Lysozyme-like_dom_sf"/>
</dbReference>
<feature type="domain" description="Transglycosylase SLT" evidence="2">
    <location>
        <begin position="86"/>
        <end position="394"/>
    </location>
</feature>
<dbReference type="InterPro" id="IPR011970">
    <property type="entry name" value="MltB_2"/>
</dbReference>
<organism evidence="3">
    <name type="scientific">uncultured Sphingomonas sp</name>
    <dbReference type="NCBI Taxonomy" id="158754"/>
    <lineage>
        <taxon>Bacteria</taxon>
        <taxon>Pseudomonadati</taxon>
        <taxon>Pseudomonadota</taxon>
        <taxon>Alphaproteobacteria</taxon>
        <taxon>Sphingomonadales</taxon>
        <taxon>Sphingomonadaceae</taxon>
        <taxon>Sphingomonas</taxon>
        <taxon>environmental samples</taxon>
    </lineage>
</organism>
<accession>A0A6J4T9Q6</accession>
<dbReference type="Gene3D" id="1.10.8.350">
    <property type="entry name" value="Bacterial muramidase"/>
    <property type="match status" value="1"/>
</dbReference>
<dbReference type="Gene3D" id="1.10.530.10">
    <property type="match status" value="1"/>
</dbReference>
<dbReference type="EMBL" id="CADCWA010000093">
    <property type="protein sequence ID" value="CAA9516836.1"/>
    <property type="molecule type" value="Genomic_DNA"/>
</dbReference>